<dbReference type="PANTHER" id="PTHR43335:SF2">
    <property type="entry name" value="ABC TRANSPORTER, ATP-BINDING PROTEIN"/>
    <property type="match status" value="1"/>
</dbReference>
<dbReference type="Proteomes" id="UP000613768">
    <property type="component" value="Unassembled WGS sequence"/>
</dbReference>
<dbReference type="AlphaFoldDB" id="A0AAW3ZRM0"/>
<keyword evidence="2" id="KW-0813">Transport</keyword>
<dbReference type="InterPro" id="IPR003439">
    <property type="entry name" value="ABC_transporter-like_ATP-bd"/>
</dbReference>
<feature type="domain" description="ABC transporter" evidence="5">
    <location>
        <begin position="18"/>
        <end position="248"/>
    </location>
</feature>
<keyword evidence="3" id="KW-0547">Nucleotide-binding</keyword>
<gene>
    <name evidence="6" type="ORF">IFO71_14185</name>
</gene>
<comment type="similarity">
    <text evidence="1">Belongs to the ABC transporter superfamily.</text>
</comment>
<dbReference type="GO" id="GO:0005524">
    <property type="term" value="F:ATP binding"/>
    <property type="evidence" value="ECO:0007669"/>
    <property type="project" value="UniProtKB-KW"/>
</dbReference>
<dbReference type="InterPro" id="IPR017871">
    <property type="entry name" value="ABC_transporter-like_CS"/>
</dbReference>
<evidence type="ECO:0000259" key="5">
    <source>
        <dbReference type="PROSITE" id="PS50893"/>
    </source>
</evidence>
<accession>A0AAW3ZRM0</accession>
<dbReference type="EMBL" id="JACYTR010000034">
    <property type="protein sequence ID" value="MBD8526886.1"/>
    <property type="molecule type" value="Genomic_DNA"/>
</dbReference>
<evidence type="ECO:0000256" key="4">
    <source>
        <dbReference type="ARBA" id="ARBA00022840"/>
    </source>
</evidence>
<comment type="caution">
    <text evidence="6">The sequence shown here is derived from an EMBL/GenBank/DDBJ whole genome shotgun (WGS) entry which is preliminary data.</text>
</comment>
<evidence type="ECO:0000313" key="7">
    <source>
        <dbReference type="Proteomes" id="UP000613768"/>
    </source>
</evidence>
<dbReference type="InterPro" id="IPR003593">
    <property type="entry name" value="AAA+_ATPase"/>
</dbReference>
<dbReference type="CDD" id="cd03264">
    <property type="entry name" value="ABC_drug_resistance_like"/>
    <property type="match status" value="1"/>
</dbReference>
<protein>
    <submittedName>
        <fullName evidence="6">ABC transporter ATP-binding protein</fullName>
    </submittedName>
</protein>
<sequence>MHHLIGGSTESHSADVRLSLHQVCKTYGSGSKALQGLSLSLGNGIYGLLGPNGAGKSSLMRSLATLQQIDSGSMRFDGIDLQRQPQRLRNQIGYLPQSFGVYPGASALELLQYLAILKGVLDRTQRREQIDLLLHRTHLYADRRRAVSEFSGGMRQRFGIAQALLGSPQLLIVDEPTAGLDPQERNSFHQLLCGLAEQRVVILSTHIVEDVRHLCPRLGVLQRGQLLFDGTPAELIEPLRGRLWARALAAGEAASAPEDSVLLSFRMLGGQRQLRVFCPDQPSMAFHPAAPDLEDGYFHALSQMPASSAEATPSEARSRDICHV</sequence>
<evidence type="ECO:0000256" key="1">
    <source>
        <dbReference type="ARBA" id="ARBA00005417"/>
    </source>
</evidence>
<dbReference type="PROSITE" id="PS50893">
    <property type="entry name" value="ABC_TRANSPORTER_2"/>
    <property type="match status" value="1"/>
</dbReference>
<evidence type="ECO:0000256" key="3">
    <source>
        <dbReference type="ARBA" id="ARBA00022741"/>
    </source>
</evidence>
<dbReference type="SMART" id="SM00382">
    <property type="entry name" value="AAA"/>
    <property type="match status" value="1"/>
</dbReference>
<evidence type="ECO:0000256" key="2">
    <source>
        <dbReference type="ARBA" id="ARBA00022448"/>
    </source>
</evidence>
<evidence type="ECO:0000313" key="6">
    <source>
        <dbReference type="EMBL" id="MBD8526886.1"/>
    </source>
</evidence>
<reference evidence="6 7" key="1">
    <citation type="submission" date="2020-09" db="EMBL/GenBank/DDBJ databases">
        <title>Pseudoxanthomonas sp. CAU 1598 isolated from sand of Yaerae Beach.</title>
        <authorList>
            <person name="Kim W."/>
        </authorList>
    </citation>
    <scope>NUCLEOTIDE SEQUENCE [LARGE SCALE GENOMIC DNA]</scope>
    <source>
        <strain evidence="6 7">CAU 1598</strain>
    </source>
</reference>
<dbReference type="Gene3D" id="3.40.50.300">
    <property type="entry name" value="P-loop containing nucleotide triphosphate hydrolases"/>
    <property type="match status" value="1"/>
</dbReference>
<dbReference type="PROSITE" id="PS00211">
    <property type="entry name" value="ABC_TRANSPORTER_1"/>
    <property type="match status" value="1"/>
</dbReference>
<name>A0AAW3ZRM0_9GAMM</name>
<dbReference type="SUPFAM" id="SSF52540">
    <property type="entry name" value="P-loop containing nucleoside triphosphate hydrolases"/>
    <property type="match status" value="1"/>
</dbReference>
<keyword evidence="4 6" id="KW-0067">ATP-binding</keyword>
<dbReference type="GO" id="GO:0016887">
    <property type="term" value="F:ATP hydrolysis activity"/>
    <property type="evidence" value="ECO:0007669"/>
    <property type="project" value="InterPro"/>
</dbReference>
<organism evidence="6 7">
    <name type="scientific">Pseudomarimonas arenosa</name>
    <dbReference type="NCBI Taxonomy" id="2774145"/>
    <lineage>
        <taxon>Bacteria</taxon>
        <taxon>Pseudomonadati</taxon>
        <taxon>Pseudomonadota</taxon>
        <taxon>Gammaproteobacteria</taxon>
        <taxon>Lysobacterales</taxon>
        <taxon>Lysobacteraceae</taxon>
        <taxon>Pseudomarimonas</taxon>
    </lineage>
</organism>
<dbReference type="InterPro" id="IPR027417">
    <property type="entry name" value="P-loop_NTPase"/>
</dbReference>
<proteinExistence type="inferred from homology"/>
<dbReference type="PANTHER" id="PTHR43335">
    <property type="entry name" value="ABC TRANSPORTER, ATP-BINDING PROTEIN"/>
    <property type="match status" value="1"/>
</dbReference>
<dbReference type="RefSeq" id="WP_192030308.1">
    <property type="nucleotide sequence ID" value="NZ_JACYTR010000034.1"/>
</dbReference>
<dbReference type="Pfam" id="PF00005">
    <property type="entry name" value="ABC_tran"/>
    <property type="match status" value="1"/>
</dbReference>
<keyword evidence="7" id="KW-1185">Reference proteome</keyword>